<feature type="transmembrane region" description="Helical" evidence="8">
    <location>
        <begin position="57"/>
        <end position="78"/>
    </location>
</feature>
<dbReference type="PANTHER" id="PTHR30561">
    <property type="entry name" value="SMR FAMILY PROTON-DEPENDENT DRUG EFFLUX TRANSPORTER SUGE"/>
    <property type="match status" value="1"/>
</dbReference>
<dbReference type="RefSeq" id="WP_248552486.1">
    <property type="nucleotide sequence ID" value="NZ_JALPRK010000013.1"/>
</dbReference>
<keyword evidence="3" id="KW-1003">Cell membrane</keyword>
<name>A0A9X1XYR2_9BACL</name>
<protein>
    <submittedName>
        <fullName evidence="9">SMR family transporter</fullName>
    </submittedName>
</protein>
<evidence type="ECO:0000313" key="10">
    <source>
        <dbReference type="Proteomes" id="UP001139534"/>
    </source>
</evidence>
<evidence type="ECO:0000256" key="6">
    <source>
        <dbReference type="ARBA" id="ARBA00023136"/>
    </source>
</evidence>
<proteinExistence type="inferred from homology"/>
<feature type="transmembrane region" description="Helical" evidence="8">
    <location>
        <begin position="32"/>
        <end position="50"/>
    </location>
</feature>
<keyword evidence="10" id="KW-1185">Reference proteome</keyword>
<dbReference type="EMBL" id="JALPRK010000013">
    <property type="protein sequence ID" value="MCK8488410.1"/>
    <property type="molecule type" value="Genomic_DNA"/>
</dbReference>
<dbReference type="AlphaFoldDB" id="A0A9X1XYR2"/>
<comment type="caution">
    <text evidence="9">The sequence shown here is derived from an EMBL/GenBank/DDBJ whole genome shotgun (WGS) entry which is preliminary data.</text>
</comment>
<dbReference type="InterPro" id="IPR045324">
    <property type="entry name" value="Small_multidrug_res"/>
</dbReference>
<dbReference type="PANTHER" id="PTHR30561:SF0">
    <property type="entry name" value="GUANIDINIUM EXPORTER"/>
    <property type="match status" value="1"/>
</dbReference>
<keyword evidence="2" id="KW-0813">Transport</keyword>
<dbReference type="GO" id="GO:0022857">
    <property type="term" value="F:transmembrane transporter activity"/>
    <property type="evidence" value="ECO:0007669"/>
    <property type="project" value="InterPro"/>
</dbReference>
<dbReference type="InterPro" id="IPR000390">
    <property type="entry name" value="Small_drug/metabolite_transptr"/>
</dbReference>
<evidence type="ECO:0000256" key="2">
    <source>
        <dbReference type="ARBA" id="ARBA00022448"/>
    </source>
</evidence>
<feature type="transmembrane region" description="Helical" evidence="8">
    <location>
        <begin position="84"/>
        <end position="103"/>
    </location>
</feature>
<comment type="similarity">
    <text evidence="7">Belongs to the drug/metabolite transporter (DMT) superfamily. Small multidrug resistance (SMR) (TC 2.A.7.1) family.</text>
</comment>
<dbReference type="Pfam" id="PF00893">
    <property type="entry name" value="Multi_Drug_Res"/>
    <property type="match status" value="1"/>
</dbReference>
<sequence length="105" mass="11281">MDWILLVVAGFGEVLGVIGINKINTRKSLGAYAWMAGGFLLSFLFLTLAMRTISMGTAYAVWTGIGTAGSAVAGMILYGESREWRRLLFIAFILGAAMGLKLISE</sequence>
<evidence type="ECO:0000313" key="9">
    <source>
        <dbReference type="EMBL" id="MCK8488410.1"/>
    </source>
</evidence>
<keyword evidence="5 8" id="KW-1133">Transmembrane helix</keyword>
<dbReference type="Gene3D" id="1.10.3730.20">
    <property type="match status" value="1"/>
</dbReference>
<dbReference type="Proteomes" id="UP001139534">
    <property type="component" value="Unassembled WGS sequence"/>
</dbReference>
<evidence type="ECO:0000256" key="5">
    <source>
        <dbReference type="ARBA" id="ARBA00022989"/>
    </source>
</evidence>
<organism evidence="9 10">
    <name type="scientific">Paenibacillus mellifer</name>
    <dbReference type="NCBI Taxonomy" id="2937794"/>
    <lineage>
        <taxon>Bacteria</taxon>
        <taxon>Bacillati</taxon>
        <taxon>Bacillota</taxon>
        <taxon>Bacilli</taxon>
        <taxon>Bacillales</taxon>
        <taxon>Paenibacillaceae</taxon>
        <taxon>Paenibacillus</taxon>
    </lineage>
</organism>
<dbReference type="GO" id="GO:0005886">
    <property type="term" value="C:plasma membrane"/>
    <property type="evidence" value="ECO:0007669"/>
    <property type="project" value="UniProtKB-SubCell"/>
</dbReference>
<keyword evidence="4 7" id="KW-0812">Transmembrane</keyword>
<keyword evidence="6 8" id="KW-0472">Membrane</keyword>
<evidence type="ECO:0000256" key="3">
    <source>
        <dbReference type="ARBA" id="ARBA00022475"/>
    </source>
</evidence>
<evidence type="ECO:0000256" key="8">
    <source>
        <dbReference type="SAM" id="Phobius"/>
    </source>
</evidence>
<accession>A0A9X1XYR2</accession>
<dbReference type="InterPro" id="IPR037185">
    <property type="entry name" value="EmrE-like"/>
</dbReference>
<comment type="subcellular location">
    <subcellularLocation>
        <location evidence="1 7">Cell membrane</location>
        <topology evidence="1 7">Multi-pass membrane protein</topology>
    </subcellularLocation>
</comment>
<evidence type="ECO:0000256" key="4">
    <source>
        <dbReference type="ARBA" id="ARBA00022692"/>
    </source>
</evidence>
<evidence type="ECO:0000256" key="1">
    <source>
        <dbReference type="ARBA" id="ARBA00004651"/>
    </source>
</evidence>
<evidence type="ECO:0000256" key="7">
    <source>
        <dbReference type="RuleBase" id="RU003942"/>
    </source>
</evidence>
<dbReference type="SUPFAM" id="SSF103481">
    <property type="entry name" value="Multidrug resistance efflux transporter EmrE"/>
    <property type="match status" value="1"/>
</dbReference>
<reference evidence="9" key="1">
    <citation type="submission" date="2022-04" db="EMBL/GenBank/DDBJ databases">
        <authorList>
            <person name="Seo M.-J."/>
        </authorList>
    </citation>
    <scope>NUCLEOTIDE SEQUENCE</scope>
    <source>
        <strain evidence="9">MBLB2552</strain>
    </source>
</reference>
<gene>
    <name evidence="9" type="ORF">M0651_14635</name>
</gene>